<protein>
    <submittedName>
        <fullName evidence="4">Uncharacterized protein</fullName>
    </submittedName>
</protein>
<evidence type="ECO:0000313" key="2">
    <source>
        <dbReference type="EMBL" id="CAB4165620.1"/>
    </source>
</evidence>
<proteinExistence type="predicted"/>
<evidence type="ECO:0000313" key="1">
    <source>
        <dbReference type="EMBL" id="CAB4164139.1"/>
    </source>
</evidence>
<dbReference type="EMBL" id="LR797099">
    <property type="protein sequence ID" value="CAB4186729.1"/>
    <property type="molecule type" value="Genomic_DNA"/>
</dbReference>
<gene>
    <name evidence="3" type="ORF">UFOVP1146_75</name>
    <name evidence="4" type="ORF">UFOVP1638_69</name>
    <name evidence="1" type="ORF">UFOVP812_408</name>
    <name evidence="2" type="ORF">UFOVP818_156</name>
</gene>
<organism evidence="4">
    <name type="scientific">uncultured Caudovirales phage</name>
    <dbReference type="NCBI Taxonomy" id="2100421"/>
    <lineage>
        <taxon>Viruses</taxon>
        <taxon>Duplodnaviria</taxon>
        <taxon>Heunggongvirae</taxon>
        <taxon>Uroviricota</taxon>
        <taxon>Caudoviricetes</taxon>
        <taxon>Peduoviridae</taxon>
        <taxon>Maltschvirus</taxon>
        <taxon>Maltschvirus maltsch</taxon>
    </lineage>
</organism>
<evidence type="ECO:0000313" key="3">
    <source>
        <dbReference type="EMBL" id="CAB4186729.1"/>
    </source>
</evidence>
<evidence type="ECO:0000313" key="4">
    <source>
        <dbReference type="EMBL" id="CAB4220831.1"/>
    </source>
</evidence>
<reference evidence="4" key="1">
    <citation type="submission" date="2020-05" db="EMBL/GenBank/DDBJ databases">
        <authorList>
            <person name="Chiriac C."/>
            <person name="Salcher M."/>
            <person name="Ghai R."/>
            <person name="Kavagutti S V."/>
        </authorList>
    </citation>
    <scope>NUCLEOTIDE SEQUENCE</scope>
</reference>
<dbReference type="EMBL" id="LR797502">
    <property type="protein sequence ID" value="CAB4220831.1"/>
    <property type="molecule type" value="Genomic_DNA"/>
</dbReference>
<dbReference type="EMBL" id="LR796758">
    <property type="protein sequence ID" value="CAB4164139.1"/>
    <property type="molecule type" value="Genomic_DNA"/>
</dbReference>
<name>A0A6J5T1G8_9CAUD</name>
<sequence>MNNNVFTTLAEKYPFITFCVYGSIEYVGIVQNRDNFITTIYDFGSLQDLELKKVYIELANVWWWESNRSIPINIFLKKDWLPFKACLRTFTNKDLEILHGPACSLGEIASKRGKRRSITLVRRVE</sequence>
<dbReference type="EMBL" id="LR796776">
    <property type="protein sequence ID" value="CAB4165620.1"/>
    <property type="molecule type" value="Genomic_DNA"/>
</dbReference>
<accession>A0A6J5T1G8</accession>